<dbReference type="GeneID" id="28824100"/>
<evidence type="ECO:0000313" key="2">
    <source>
        <dbReference type="Proteomes" id="UP000070700"/>
    </source>
</evidence>
<protein>
    <submittedName>
        <fullName evidence="1">Uncharacterized protein</fullName>
    </submittedName>
</protein>
<name>A0A194XMA3_MOLSC</name>
<dbReference type="KEGG" id="psco:LY89DRAFT_681806"/>
<dbReference type="Proteomes" id="UP000070700">
    <property type="component" value="Unassembled WGS sequence"/>
</dbReference>
<dbReference type="AlphaFoldDB" id="A0A194XMA3"/>
<dbReference type="InParanoid" id="A0A194XMA3"/>
<reference evidence="1 2" key="1">
    <citation type="submission" date="2015-10" db="EMBL/GenBank/DDBJ databases">
        <title>Full genome of DAOMC 229536 Phialocephala scopiformis, a fungal endophyte of spruce producing the potent anti-insectan compound rugulosin.</title>
        <authorList>
            <consortium name="DOE Joint Genome Institute"/>
            <person name="Walker A.K."/>
            <person name="Frasz S.L."/>
            <person name="Seifert K.A."/>
            <person name="Miller J.D."/>
            <person name="Mondo S.J."/>
            <person name="Labutti K."/>
            <person name="Lipzen A."/>
            <person name="Dockter R."/>
            <person name="Kennedy M."/>
            <person name="Grigoriev I.V."/>
            <person name="Spatafora J.W."/>
        </authorList>
    </citation>
    <scope>NUCLEOTIDE SEQUENCE [LARGE SCALE GENOMIC DNA]</scope>
    <source>
        <strain evidence="1 2">CBS 120377</strain>
    </source>
</reference>
<organism evidence="1 2">
    <name type="scientific">Mollisia scopiformis</name>
    <name type="common">Conifer needle endophyte fungus</name>
    <name type="synonym">Phialocephala scopiformis</name>
    <dbReference type="NCBI Taxonomy" id="149040"/>
    <lineage>
        <taxon>Eukaryota</taxon>
        <taxon>Fungi</taxon>
        <taxon>Dikarya</taxon>
        <taxon>Ascomycota</taxon>
        <taxon>Pezizomycotina</taxon>
        <taxon>Leotiomycetes</taxon>
        <taxon>Helotiales</taxon>
        <taxon>Mollisiaceae</taxon>
        <taxon>Mollisia</taxon>
    </lineage>
</organism>
<dbReference type="EMBL" id="KQ947408">
    <property type="protein sequence ID" value="KUJ21219.1"/>
    <property type="molecule type" value="Genomic_DNA"/>
</dbReference>
<dbReference type="OrthoDB" id="10511669at2759"/>
<accession>A0A194XMA3</accession>
<sequence length="210" mass="24067">MRWPKSTDVLSSESWTSHVRSFGVQIDPSPAAAYLDLNMCFINGEGSGTSLEWASERKLRICRAFKEGCERRRFSAPNHNYSYHNLKKAGGEQRKIHIRTLVAVMGCGIEWVKWMGANVLEDWDTGLLVKGVQRLLEHEKLNTEKGKEMEPFVTSYMDERGGRREAELLLDLSRYLMHYALPWTSEGAMTPYEPVCVVSRSREYDAGTRE</sequence>
<evidence type="ECO:0000313" key="1">
    <source>
        <dbReference type="EMBL" id="KUJ21219.1"/>
    </source>
</evidence>
<dbReference type="RefSeq" id="XP_018075574.1">
    <property type="nucleotide sequence ID" value="XM_018214374.1"/>
</dbReference>
<keyword evidence="2" id="KW-1185">Reference proteome</keyword>
<gene>
    <name evidence="1" type="ORF">LY89DRAFT_681806</name>
</gene>
<proteinExistence type="predicted"/>